<dbReference type="EMBL" id="CP002452">
    <property type="protein sequence ID" value="ADV46557.1"/>
    <property type="molecule type" value="Genomic_DNA"/>
</dbReference>
<evidence type="ECO:0000313" key="3">
    <source>
        <dbReference type="Proteomes" id="UP000008633"/>
    </source>
</evidence>
<evidence type="ECO:0000259" key="1">
    <source>
        <dbReference type="Pfam" id="PF01927"/>
    </source>
</evidence>
<dbReference type="OrthoDB" id="9797655at2"/>
<dbReference type="Pfam" id="PF01927">
    <property type="entry name" value="Mut7-C"/>
    <property type="match status" value="1"/>
</dbReference>
<dbReference type="PANTHER" id="PTHR39081:SF1">
    <property type="entry name" value="MUT7-C RNASE DOMAIN-CONTAINING PROTEIN"/>
    <property type="match status" value="1"/>
</dbReference>
<dbReference type="STRING" id="749222.Nitsa_1306"/>
<dbReference type="PANTHER" id="PTHR39081">
    <property type="entry name" value="MUT7-C DOMAIN-CONTAINING PROTEIN"/>
    <property type="match status" value="1"/>
</dbReference>
<keyword evidence="3" id="KW-1185">Reference proteome</keyword>
<reference evidence="2 3" key="1">
    <citation type="journal article" date="2011" name="Stand. Genomic Sci.">
        <title>Complete genome sequence of Nitratifractor salsuginis type strain (E9I37-1).</title>
        <authorList>
            <person name="Anderson I."/>
            <person name="Sikorski J."/>
            <person name="Zeytun A."/>
            <person name="Nolan M."/>
            <person name="Lapidus A."/>
            <person name="Lucas S."/>
            <person name="Hammon N."/>
            <person name="Deshpande S."/>
            <person name="Cheng J.F."/>
            <person name="Tapia R."/>
            <person name="Han C."/>
            <person name="Goodwin L."/>
            <person name="Pitluck S."/>
            <person name="Liolios K."/>
            <person name="Pagani I."/>
            <person name="Ivanova N."/>
            <person name="Huntemann M."/>
            <person name="Mavromatis K."/>
            <person name="Ovchinikova G."/>
            <person name="Pati A."/>
            <person name="Chen A."/>
            <person name="Palaniappan K."/>
            <person name="Land M."/>
            <person name="Hauser L."/>
            <person name="Brambilla E.M."/>
            <person name="Ngatchou-Djao O.D."/>
            <person name="Rohde M."/>
            <person name="Tindall B.J."/>
            <person name="Goker M."/>
            <person name="Detter J.C."/>
            <person name="Woyke T."/>
            <person name="Bristow J."/>
            <person name="Eisen J.A."/>
            <person name="Markowitz V."/>
            <person name="Hugenholtz P."/>
            <person name="Klenk H.P."/>
            <person name="Kyrpides N.C."/>
        </authorList>
    </citation>
    <scope>NUCLEOTIDE SEQUENCE [LARGE SCALE GENOMIC DNA]</scope>
    <source>
        <strain evidence="3">DSM 16511 / JCM 12458 / E9I37-1</strain>
    </source>
</reference>
<proteinExistence type="predicted"/>
<protein>
    <recommendedName>
        <fullName evidence="1">Mut7-C RNAse domain-containing protein</fullName>
    </recommendedName>
</protein>
<sequence length="174" mass="20165">MDGILSEKSLMRDDRVSRAKPAFIADAHLGKLARHLRFGGWDTLYFPSIADGELLNLARIQERILLTRDRGIHLGKGVRLHRLEAEELLPALIELAETFDLADTYDPFTRCMVCNTELQPIEADAVRGKVPPLVSRHFHTFKTCPHCQRIYWPGDHYQRMLEEWKEIFTQVQNK</sequence>
<dbReference type="eggNOG" id="COG1656">
    <property type="taxonomic scope" value="Bacteria"/>
</dbReference>
<organism evidence="2 3">
    <name type="scientific">Nitratifractor salsuginis (strain DSM 16511 / JCM 12458 / E9I37-1)</name>
    <dbReference type="NCBI Taxonomy" id="749222"/>
    <lineage>
        <taxon>Bacteria</taxon>
        <taxon>Pseudomonadati</taxon>
        <taxon>Campylobacterota</taxon>
        <taxon>Epsilonproteobacteria</taxon>
        <taxon>Campylobacterales</taxon>
        <taxon>Sulfurovaceae</taxon>
        <taxon>Nitratifractor</taxon>
    </lineage>
</organism>
<dbReference type="AlphaFoldDB" id="E6WYX1"/>
<gene>
    <name evidence="2" type="ordered locus">Nitsa_1306</name>
</gene>
<dbReference type="HOGENOM" id="CLU_112469_1_0_7"/>
<name>E6WYX1_NITSE</name>
<dbReference type="Proteomes" id="UP000008633">
    <property type="component" value="Chromosome"/>
</dbReference>
<reference evidence="3" key="2">
    <citation type="submission" date="2011-01" db="EMBL/GenBank/DDBJ databases">
        <title>The complete genome of Nitratifractor salsuginis DSM 16511.</title>
        <authorList>
            <consortium name="US DOE Joint Genome Institute (JGI-PGF)"/>
            <person name="Lucas S."/>
            <person name="Copeland A."/>
            <person name="Lapidus A."/>
            <person name="Bruce D."/>
            <person name="Goodwin L."/>
            <person name="Pitluck S."/>
            <person name="Kyrpides N."/>
            <person name="Mavromatis K."/>
            <person name="Ivanova N."/>
            <person name="Mikhailova N."/>
            <person name="Zeytun A."/>
            <person name="Detter J.C."/>
            <person name="Tapia R."/>
            <person name="Han C."/>
            <person name="Land M."/>
            <person name="Hauser L."/>
            <person name="Markowitz V."/>
            <person name="Cheng J.-F."/>
            <person name="Hugenholtz P."/>
            <person name="Woyke T."/>
            <person name="Wu D."/>
            <person name="Tindall B."/>
            <person name="Schuetze A."/>
            <person name="Brambilla E."/>
            <person name="Klenk H.-P."/>
            <person name="Eisen J.A."/>
        </authorList>
    </citation>
    <scope>NUCLEOTIDE SEQUENCE [LARGE SCALE GENOMIC DNA]</scope>
    <source>
        <strain evidence="3">DSM 16511 / JCM 12458 / E9I37-1</strain>
    </source>
</reference>
<feature type="domain" description="Mut7-C RNAse" evidence="1">
    <location>
        <begin position="22"/>
        <end position="162"/>
    </location>
</feature>
<accession>E6WYX1</accession>
<evidence type="ECO:0000313" key="2">
    <source>
        <dbReference type="EMBL" id="ADV46557.1"/>
    </source>
</evidence>
<dbReference type="InterPro" id="IPR002782">
    <property type="entry name" value="Mut7-C_RNAse_dom"/>
</dbReference>
<dbReference type="KEGG" id="nsa:Nitsa_1306"/>